<accession>A0A1J0WJD4</accession>
<organism evidence="1 2">
    <name type="scientific">Sulfitobacter alexandrii</name>
    <dbReference type="NCBI Taxonomy" id="1917485"/>
    <lineage>
        <taxon>Bacteria</taxon>
        <taxon>Pseudomonadati</taxon>
        <taxon>Pseudomonadota</taxon>
        <taxon>Alphaproteobacteria</taxon>
        <taxon>Rhodobacterales</taxon>
        <taxon>Roseobacteraceae</taxon>
        <taxon>Sulfitobacter</taxon>
    </lineage>
</organism>
<gene>
    <name evidence="1" type="ORF">BOO69_14120</name>
</gene>
<dbReference type="Proteomes" id="UP000181897">
    <property type="component" value="Chromosome"/>
</dbReference>
<proteinExistence type="predicted"/>
<dbReference type="AlphaFoldDB" id="A0A1J0WJD4"/>
<dbReference type="KEGG" id="suam:BOO69_14120"/>
<name>A0A1J0WJD4_9RHOB</name>
<dbReference type="EMBL" id="CP018076">
    <property type="protein sequence ID" value="APE44418.1"/>
    <property type="molecule type" value="Genomic_DNA"/>
</dbReference>
<sequence length="89" mass="10007">MNAHPCNEDTQWVAIELTRCGAADRWLLEITDGNGKSITWPDYFSTSEAALKAAEQIIDRWDAVHLAEVRSGTSPLVHLVRTDVNMKLR</sequence>
<keyword evidence="2" id="KW-1185">Reference proteome</keyword>
<evidence type="ECO:0000313" key="1">
    <source>
        <dbReference type="EMBL" id="APE44418.1"/>
    </source>
</evidence>
<reference evidence="1 2" key="1">
    <citation type="submission" date="2016-11" db="EMBL/GenBank/DDBJ databases">
        <title>Complete genome sequence of Sulfitobacter sp. AM1-D1, a toxic bacteria associated with marine dinoflagellate Alexandrium minutum in East China Sea.</title>
        <authorList>
            <person name="Yang Q."/>
            <person name="Zhang X."/>
            <person name="Tian X."/>
        </authorList>
    </citation>
    <scope>NUCLEOTIDE SEQUENCE [LARGE SCALE GENOMIC DNA]</scope>
    <source>
        <strain evidence="1 2">AM1-D1</strain>
    </source>
</reference>
<evidence type="ECO:0000313" key="2">
    <source>
        <dbReference type="Proteomes" id="UP000181897"/>
    </source>
</evidence>
<protein>
    <submittedName>
        <fullName evidence="1">Uncharacterized protein</fullName>
    </submittedName>
</protein>